<dbReference type="PANTHER" id="PTHR47197:SF3">
    <property type="entry name" value="DIHYDRO-HEME D1 DEHYDROGENASE"/>
    <property type="match status" value="1"/>
</dbReference>
<keyword evidence="3" id="KW-1185">Reference proteome</keyword>
<dbReference type="PANTHER" id="PTHR47197">
    <property type="entry name" value="PROTEIN NIRF"/>
    <property type="match status" value="1"/>
</dbReference>
<proteinExistence type="predicted"/>
<dbReference type="Gene3D" id="2.130.10.10">
    <property type="entry name" value="YVTN repeat-like/Quinoprotein amine dehydrogenase"/>
    <property type="match status" value="2"/>
</dbReference>
<evidence type="ECO:0000313" key="3">
    <source>
        <dbReference type="Proteomes" id="UP000192796"/>
    </source>
</evidence>
<dbReference type="Proteomes" id="UP000192796">
    <property type="component" value="Unassembled WGS sequence"/>
</dbReference>
<dbReference type="InterPro" id="IPR015943">
    <property type="entry name" value="WD40/YVTN_repeat-like_dom_sf"/>
</dbReference>
<dbReference type="InterPro" id="IPR051200">
    <property type="entry name" value="Host-pathogen_enzymatic-act"/>
</dbReference>
<feature type="signal peptide" evidence="1">
    <location>
        <begin position="1"/>
        <end position="26"/>
    </location>
</feature>
<gene>
    <name evidence="2" type="ORF">A3860_08450</name>
</gene>
<evidence type="ECO:0000313" key="2">
    <source>
        <dbReference type="EMBL" id="OQP57652.1"/>
    </source>
</evidence>
<protein>
    <recommendedName>
        <fullName evidence="4">SMP-30/Gluconolactonase/LRE-like region domain-containing protein</fullName>
    </recommendedName>
</protein>
<name>A0A1V9FH18_9BACT</name>
<keyword evidence="1" id="KW-0732">Signal</keyword>
<feature type="chain" id="PRO_5012325348" description="SMP-30/Gluconolactonase/LRE-like region domain-containing protein" evidence="1">
    <location>
        <begin position="27"/>
        <end position="330"/>
    </location>
</feature>
<accession>A0A1V9FH18</accession>
<organism evidence="2 3">
    <name type="scientific">Niastella vici</name>
    <dbReference type="NCBI Taxonomy" id="1703345"/>
    <lineage>
        <taxon>Bacteria</taxon>
        <taxon>Pseudomonadati</taxon>
        <taxon>Bacteroidota</taxon>
        <taxon>Chitinophagia</taxon>
        <taxon>Chitinophagales</taxon>
        <taxon>Chitinophagaceae</taxon>
        <taxon>Niastella</taxon>
    </lineage>
</organism>
<comment type="caution">
    <text evidence="2">The sequence shown here is derived from an EMBL/GenBank/DDBJ whole genome shotgun (WGS) entry which is preliminary data.</text>
</comment>
<dbReference type="RefSeq" id="WP_081155551.1">
    <property type="nucleotide sequence ID" value="NZ_LVYD01000113.1"/>
</dbReference>
<sequence>MKMNTGLYMMALCLAGSLTVATDIQAQTGQSRKLLALSKADHTLAVVDPVSLKVLAKMPVGADPHEVIASTDGKMAYVSNTGGGRFHVMNVIDLVAQKTIDSIDTAPLMGPHGLAFADGKLWFTAEGSKAVGRYDPVLKKVDWAMGTGQNRTHMVEVTKDGQHVYTTNVDGGTVSLFNKVNMDWAQTVVSTAKGVEGFDITPDGKEIWAVAAENGSIYIIDTASKAVIKTLDAKAVGANRLRITYDGKLALITSLRTGELVIYDVKTRKELKRLKAGTGAAGLLIDLDNTRAFVACSPDNYVAVVNLKTLEVITHIDVGGKPDGLAWALE</sequence>
<dbReference type="AlphaFoldDB" id="A0A1V9FH18"/>
<reference evidence="2 3" key="1">
    <citation type="submission" date="2016-03" db="EMBL/GenBank/DDBJ databases">
        <title>Niastella vici sp. nov., isolated from farmland soil.</title>
        <authorList>
            <person name="Chen L."/>
            <person name="Wang D."/>
            <person name="Yang S."/>
            <person name="Wang G."/>
        </authorList>
    </citation>
    <scope>NUCLEOTIDE SEQUENCE [LARGE SCALE GENOMIC DNA]</scope>
    <source>
        <strain evidence="2 3">DJ57</strain>
    </source>
</reference>
<dbReference type="STRING" id="1703345.A3860_08450"/>
<evidence type="ECO:0000256" key="1">
    <source>
        <dbReference type="SAM" id="SignalP"/>
    </source>
</evidence>
<evidence type="ECO:0008006" key="4">
    <source>
        <dbReference type="Google" id="ProtNLM"/>
    </source>
</evidence>
<dbReference type="SUPFAM" id="SSF51004">
    <property type="entry name" value="C-terminal (heme d1) domain of cytochrome cd1-nitrite reductase"/>
    <property type="match status" value="1"/>
</dbReference>
<dbReference type="InterPro" id="IPR011048">
    <property type="entry name" value="Haem_d1_sf"/>
</dbReference>
<dbReference type="EMBL" id="LVYD01000113">
    <property type="protein sequence ID" value="OQP57652.1"/>
    <property type="molecule type" value="Genomic_DNA"/>
</dbReference>